<accession>A0A151MWH7</accession>
<sequence>MGDSSSGCILKDRCIRPGPGSSITPEMWARRPPDCARQPKTQPCGDQGQWPHLYEMSTVQCHDPKGQHLDLGESPPAPMEM</sequence>
<reference evidence="2 3" key="1">
    <citation type="journal article" date="2012" name="Genome Biol.">
        <title>Sequencing three crocodilian genomes to illuminate the evolution of archosaurs and amniotes.</title>
        <authorList>
            <person name="St John J.A."/>
            <person name="Braun E.L."/>
            <person name="Isberg S.R."/>
            <person name="Miles L.G."/>
            <person name="Chong A.Y."/>
            <person name="Gongora J."/>
            <person name="Dalzell P."/>
            <person name="Moran C."/>
            <person name="Bed'hom B."/>
            <person name="Abzhanov A."/>
            <person name="Burgess S.C."/>
            <person name="Cooksey A.M."/>
            <person name="Castoe T.A."/>
            <person name="Crawford N.G."/>
            <person name="Densmore L.D."/>
            <person name="Drew J.C."/>
            <person name="Edwards S.V."/>
            <person name="Faircloth B.C."/>
            <person name="Fujita M.K."/>
            <person name="Greenwold M.J."/>
            <person name="Hoffmann F.G."/>
            <person name="Howard J.M."/>
            <person name="Iguchi T."/>
            <person name="Janes D.E."/>
            <person name="Khan S.Y."/>
            <person name="Kohno S."/>
            <person name="de Koning A.J."/>
            <person name="Lance S.L."/>
            <person name="McCarthy F.M."/>
            <person name="McCormack J.E."/>
            <person name="Merchant M.E."/>
            <person name="Peterson D.G."/>
            <person name="Pollock D.D."/>
            <person name="Pourmand N."/>
            <person name="Raney B.J."/>
            <person name="Roessler K.A."/>
            <person name="Sanford J.R."/>
            <person name="Sawyer R.H."/>
            <person name="Schmidt C.J."/>
            <person name="Triplett E.W."/>
            <person name="Tuberville T.D."/>
            <person name="Venegas-Anaya M."/>
            <person name="Howard J.T."/>
            <person name="Jarvis E.D."/>
            <person name="Guillette L.J.Jr."/>
            <person name="Glenn T.C."/>
            <person name="Green R.E."/>
            <person name="Ray D.A."/>
        </authorList>
    </citation>
    <scope>NUCLEOTIDE SEQUENCE [LARGE SCALE GENOMIC DNA]</scope>
    <source>
        <strain evidence="2">KSC_2009_1</strain>
    </source>
</reference>
<evidence type="ECO:0000313" key="2">
    <source>
        <dbReference type="EMBL" id="KYO28847.1"/>
    </source>
</evidence>
<gene>
    <name evidence="2" type="ORF">Y1Q_0009705</name>
</gene>
<dbReference type="Proteomes" id="UP000050525">
    <property type="component" value="Unassembled WGS sequence"/>
</dbReference>
<organism evidence="2 3">
    <name type="scientific">Alligator mississippiensis</name>
    <name type="common">American alligator</name>
    <dbReference type="NCBI Taxonomy" id="8496"/>
    <lineage>
        <taxon>Eukaryota</taxon>
        <taxon>Metazoa</taxon>
        <taxon>Chordata</taxon>
        <taxon>Craniata</taxon>
        <taxon>Vertebrata</taxon>
        <taxon>Euteleostomi</taxon>
        <taxon>Archelosauria</taxon>
        <taxon>Archosauria</taxon>
        <taxon>Crocodylia</taxon>
        <taxon>Alligatoridae</taxon>
        <taxon>Alligatorinae</taxon>
        <taxon>Alligator</taxon>
    </lineage>
</organism>
<proteinExistence type="predicted"/>
<feature type="region of interest" description="Disordered" evidence="1">
    <location>
        <begin position="1"/>
        <end position="49"/>
    </location>
</feature>
<keyword evidence="3" id="KW-1185">Reference proteome</keyword>
<evidence type="ECO:0000313" key="3">
    <source>
        <dbReference type="Proteomes" id="UP000050525"/>
    </source>
</evidence>
<protein>
    <submittedName>
        <fullName evidence="2">Uncharacterized protein</fullName>
    </submittedName>
</protein>
<comment type="caution">
    <text evidence="2">The sequence shown here is derived from an EMBL/GenBank/DDBJ whole genome shotgun (WGS) entry which is preliminary data.</text>
</comment>
<evidence type="ECO:0000256" key="1">
    <source>
        <dbReference type="SAM" id="MobiDB-lite"/>
    </source>
</evidence>
<dbReference type="EMBL" id="AKHW03004724">
    <property type="protein sequence ID" value="KYO28847.1"/>
    <property type="molecule type" value="Genomic_DNA"/>
</dbReference>
<name>A0A151MWH7_ALLMI</name>
<dbReference type="AlphaFoldDB" id="A0A151MWH7"/>